<dbReference type="Pfam" id="PF03949">
    <property type="entry name" value="Malic_M"/>
    <property type="match status" value="1"/>
</dbReference>
<feature type="domain" description="Malic enzyme N-terminal" evidence="13">
    <location>
        <begin position="19"/>
        <end position="152"/>
    </location>
</feature>
<evidence type="ECO:0000256" key="8">
    <source>
        <dbReference type="PIRSR" id="PIRSR036684-1"/>
    </source>
</evidence>
<evidence type="ECO:0000313" key="14">
    <source>
        <dbReference type="EMBL" id="MXV51751.1"/>
    </source>
</evidence>
<sequence>MSKTNRKQDALDYHSQGRPGKIQVLPTKPTNSQRDLSLAYSPGVAEPCLRIADNVEDVYKYTAKGNLVAVISNGSAVLGLGDIGPEAGKPVMEGKGLLFKIFADIDVFDLELDTKNVDEFVNIVKALQPTFGGVNLEDIKAPECFEIERRLKEEMNIPVMHDDQHGTAIISAAALINACELQKKKLDKVKIVVSGAGAAAISCSRLYVSLGATKENIVMIDRSGVIRSDRENLDSLKSEFATKRNLNTLDEAIKDADVFIGLSSANVLSADALKTMAKNPIVFAMANPDPEIAYELAIQNRKDIIMATGRSDYPNQVNNVLGFPYIFRGALDVRATTINEEMKIAAVKAIAELAKKPVPEAVNLAYNSTNLKFGKDYIIPKPIDLRLITTVSPAVAKAAIDSGVAKKIITDWDAYKDELHKRLGTEDALLRAITNKAKSAPKKVVFAEADNYKILKAAQIVKDDGIAIPILLGNKATIKQIIHENALDLDGVEIIDPFEETVRQKKYSEFLYKKRQRRGISLFQAQKLMRDRNYFGACMVEFGEADTLISGLTKDYAATVRPALQIIGTAPSVNRVAGMYMMLTRKGPIFFGDTTINENPTVEELVDITALIHDTVKQFNITPRIAMLSYSNFGSTEGEVPLKVRAAVKILHEKYPDIIVDGEMQGNFAINPALLKDNFPFSTLVGQPANTLVFPNLESGNIAYKLLQELGEAEAVGPILLGLNKPVHVLQLGSSVREIVNMVTIAVVDVQSKEAEKNIRKRGLFKKN</sequence>
<comment type="similarity">
    <text evidence="4">In the C-terminal section; belongs to the phosphate acetyltransferase and butyryltransferase family.</text>
</comment>
<dbReference type="InterPro" id="IPR042112">
    <property type="entry name" value="P_AcTrfase_dom2"/>
</dbReference>
<dbReference type="FunFam" id="3.40.50.720:FF:000095">
    <property type="entry name" value="NADP-dependent malic enzyme"/>
    <property type="match status" value="1"/>
</dbReference>
<feature type="binding site" evidence="9">
    <location>
        <position position="137"/>
    </location>
    <ligand>
        <name>a divalent metal cation</name>
        <dbReference type="ChEBI" id="CHEBI:60240"/>
    </ligand>
</feature>
<dbReference type="InterPro" id="IPR002505">
    <property type="entry name" value="PTA_PTB"/>
</dbReference>
<feature type="compositionally biased region" description="Basic and acidic residues" evidence="11">
    <location>
        <begin position="1"/>
        <end position="12"/>
    </location>
</feature>
<dbReference type="InterPro" id="IPR012188">
    <property type="entry name" value="ME_PTA"/>
</dbReference>
<protein>
    <submittedName>
        <fullName evidence="14">NADP-dependent malic enzyme</fullName>
        <ecNumber evidence="14">1.1.1.40</ecNumber>
    </submittedName>
</protein>
<dbReference type="Gene3D" id="3.40.50.720">
    <property type="entry name" value="NAD(P)-binding Rossmann-like Domain"/>
    <property type="match status" value="1"/>
</dbReference>
<dbReference type="GO" id="GO:0006108">
    <property type="term" value="P:malate metabolic process"/>
    <property type="evidence" value="ECO:0007669"/>
    <property type="project" value="InterPro"/>
</dbReference>
<dbReference type="EMBL" id="WVHT01000005">
    <property type="protein sequence ID" value="MXV51751.1"/>
    <property type="molecule type" value="Genomic_DNA"/>
</dbReference>
<dbReference type="InterPro" id="IPR012302">
    <property type="entry name" value="Malic_NAD-bd"/>
</dbReference>
<dbReference type="InterPro" id="IPR042113">
    <property type="entry name" value="P_AcTrfase_dom1"/>
</dbReference>
<evidence type="ECO:0000256" key="10">
    <source>
        <dbReference type="PIRSR" id="PIRSR036684-3"/>
    </source>
</evidence>
<dbReference type="GO" id="GO:0016746">
    <property type="term" value="F:acyltransferase activity"/>
    <property type="evidence" value="ECO:0007669"/>
    <property type="project" value="InterPro"/>
</dbReference>
<evidence type="ECO:0000256" key="7">
    <source>
        <dbReference type="ARBA" id="ARBA00023268"/>
    </source>
</evidence>
<dbReference type="PANTHER" id="PTHR43237">
    <property type="entry name" value="NADP-DEPENDENT MALIC ENZYME"/>
    <property type="match status" value="1"/>
</dbReference>
<organism evidence="14 15">
    <name type="scientific">Hufsiella arboris</name>
    <dbReference type="NCBI Taxonomy" id="2695275"/>
    <lineage>
        <taxon>Bacteria</taxon>
        <taxon>Pseudomonadati</taxon>
        <taxon>Bacteroidota</taxon>
        <taxon>Sphingobacteriia</taxon>
        <taxon>Sphingobacteriales</taxon>
        <taxon>Sphingobacteriaceae</taxon>
        <taxon>Hufsiella</taxon>
    </lineage>
</organism>
<dbReference type="SMART" id="SM00919">
    <property type="entry name" value="Malic_M"/>
    <property type="match status" value="1"/>
</dbReference>
<dbReference type="InterPro" id="IPR015884">
    <property type="entry name" value="Malic_enzyme_CS"/>
</dbReference>
<dbReference type="PIRSF" id="PIRSF036684">
    <property type="entry name" value="ME_PTA"/>
    <property type="match status" value="1"/>
</dbReference>
<evidence type="ECO:0000256" key="4">
    <source>
        <dbReference type="ARBA" id="ARBA00008756"/>
    </source>
</evidence>
<name>A0A7K1YBK2_9SPHI</name>
<evidence type="ECO:0000256" key="11">
    <source>
        <dbReference type="SAM" id="MobiDB-lite"/>
    </source>
</evidence>
<evidence type="ECO:0000256" key="3">
    <source>
        <dbReference type="ARBA" id="ARBA00007686"/>
    </source>
</evidence>
<gene>
    <name evidence="14" type="ORF">GS399_12270</name>
</gene>
<comment type="caution">
    <text evidence="14">The sequence shown here is derived from an EMBL/GenBank/DDBJ whole genome shotgun (WGS) entry which is preliminary data.</text>
</comment>
<comment type="cofactor">
    <cofactor evidence="2">
        <name>Mg(2+)</name>
        <dbReference type="ChEBI" id="CHEBI:18420"/>
    </cofactor>
</comment>
<reference evidence="14 15" key="1">
    <citation type="submission" date="2019-11" db="EMBL/GenBank/DDBJ databases">
        <title>Pedobacter sp. HMF7647 Genome sequencing and assembly.</title>
        <authorList>
            <person name="Kang H."/>
            <person name="Kim H."/>
            <person name="Joh K."/>
        </authorList>
    </citation>
    <scope>NUCLEOTIDE SEQUENCE [LARGE SCALE GENOMIC DNA]</scope>
    <source>
        <strain evidence="14 15">HMF7647</strain>
    </source>
</reference>
<dbReference type="InterPro" id="IPR051674">
    <property type="entry name" value="Malate_Decarboxylase"/>
</dbReference>
<feature type="binding site" evidence="10">
    <location>
        <position position="163"/>
    </location>
    <ligand>
        <name>a divalent metal cation</name>
        <dbReference type="ChEBI" id="CHEBI:60240"/>
    </ligand>
</feature>
<keyword evidence="15" id="KW-1185">Reference proteome</keyword>
<dbReference type="Pfam" id="PF01515">
    <property type="entry name" value="PTA_PTB"/>
    <property type="match status" value="1"/>
</dbReference>
<dbReference type="RefSeq" id="WP_160844932.1">
    <property type="nucleotide sequence ID" value="NZ_WVHT01000005.1"/>
</dbReference>
<dbReference type="PANTHER" id="PTHR43237:SF4">
    <property type="entry name" value="NADP-DEPENDENT MALIC ENZYME"/>
    <property type="match status" value="1"/>
</dbReference>
<evidence type="ECO:0000259" key="12">
    <source>
        <dbReference type="SMART" id="SM00919"/>
    </source>
</evidence>
<dbReference type="Gene3D" id="3.40.50.10950">
    <property type="match status" value="1"/>
</dbReference>
<dbReference type="GO" id="GO:0004473">
    <property type="term" value="F:malate dehydrogenase (decarboxylating) (NADP+) activity"/>
    <property type="evidence" value="ECO:0007669"/>
    <property type="project" value="UniProtKB-EC"/>
</dbReference>
<dbReference type="InterPro" id="IPR046346">
    <property type="entry name" value="Aminoacid_DH-like_N_sf"/>
</dbReference>
<proteinExistence type="inferred from homology"/>
<comment type="cofactor">
    <cofactor evidence="1">
        <name>Mn(2+)</name>
        <dbReference type="ChEBI" id="CHEBI:29035"/>
    </cofactor>
</comment>
<comment type="similarity">
    <text evidence="3">In the N-terminal section; belongs to the malic enzymes family.</text>
</comment>
<feature type="domain" description="Malic enzyme NAD-binding" evidence="12">
    <location>
        <begin position="164"/>
        <end position="400"/>
    </location>
</feature>
<dbReference type="Gene3D" id="3.40.50.10380">
    <property type="entry name" value="Malic enzyme, N-terminal domain"/>
    <property type="match status" value="1"/>
</dbReference>
<dbReference type="CDD" id="cd05311">
    <property type="entry name" value="NAD_bind_2_malic_enz"/>
    <property type="match status" value="1"/>
</dbReference>
<dbReference type="Pfam" id="PF00390">
    <property type="entry name" value="malic"/>
    <property type="match status" value="1"/>
</dbReference>
<dbReference type="SUPFAM" id="SSF51735">
    <property type="entry name" value="NAD(P)-binding Rossmann-fold domains"/>
    <property type="match status" value="1"/>
</dbReference>
<accession>A0A7K1YBK2</accession>
<dbReference type="GO" id="GO:0046872">
    <property type="term" value="F:metal ion binding"/>
    <property type="evidence" value="ECO:0007669"/>
    <property type="project" value="UniProtKB-KW"/>
</dbReference>
<feature type="binding site" evidence="9">
    <location>
        <position position="138"/>
    </location>
    <ligand>
        <name>a divalent metal cation</name>
        <dbReference type="ChEBI" id="CHEBI:60240"/>
    </ligand>
</feature>
<keyword evidence="5 9" id="KW-0479">Metal-binding</keyword>
<feature type="active site" description="Proton acceptor" evidence="8">
    <location>
        <position position="95"/>
    </location>
</feature>
<keyword evidence="6 14" id="KW-0560">Oxidoreductase</keyword>
<dbReference type="GO" id="GO:0051287">
    <property type="term" value="F:NAD binding"/>
    <property type="evidence" value="ECO:0007669"/>
    <property type="project" value="InterPro"/>
</dbReference>
<dbReference type="InterPro" id="IPR036291">
    <property type="entry name" value="NAD(P)-bd_dom_sf"/>
</dbReference>
<evidence type="ECO:0000313" key="15">
    <source>
        <dbReference type="Proteomes" id="UP000466586"/>
    </source>
</evidence>
<dbReference type="Proteomes" id="UP000466586">
    <property type="component" value="Unassembled WGS sequence"/>
</dbReference>
<dbReference type="InterPro" id="IPR045213">
    <property type="entry name" value="Malic_NAD-bd_bact_type"/>
</dbReference>
<feature type="region of interest" description="Disordered" evidence="11">
    <location>
        <begin position="1"/>
        <end position="35"/>
    </location>
</feature>
<keyword evidence="7" id="KW-0511">Multifunctional enzyme</keyword>
<feature type="binding site" evidence="10">
    <location>
        <position position="287"/>
    </location>
    <ligand>
        <name>a divalent metal cation</name>
        <dbReference type="ChEBI" id="CHEBI:60240"/>
    </ligand>
</feature>
<evidence type="ECO:0000256" key="6">
    <source>
        <dbReference type="ARBA" id="ARBA00023002"/>
    </source>
</evidence>
<feature type="binding site" evidence="10">
    <location>
        <begin position="77"/>
        <end position="84"/>
    </location>
    <ligand>
        <name>NADP(+)</name>
        <dbReference type="ChEBI" id="CHEBI:58349"/>
    </ligand>
</feature>
<keyword evidence="10" id="KW-0521">NADP</keyword>
<dbReference type="SMART" id="SM01274">
    <property type="entry name" value="malic"/>
    <property type="match status" value="1"/>
</dbReference>
<evidence type="ECO:0000256" key="9">
    <source>
        <dbReference type="PIRSR" id="PIRSR036684-2"/>
    </source>
</evidence>
<dbReference type="EC" id="1.1.1.40" evidence="14"/>
<evidence type="ECO:0000256" key="2">
    <source>
        <dbReference type="ARBA" id="ARBA00001946"/>
    </source>
</evidence>
<dbReference type="SUPFAM" id="SSF53223">
    <property type="entry name" value="Aminoacid dehydrogenase-like, N-terminal domain"/>
    <property type="match status" value="1"/>
</dbReference>
<evidence type="ECO:0000256" key="1">
    <source>
        <dbReference type="ARBA" id="ARBA00001936"/>
    </source>
</evidence>
<dbReference type="SUPFAM" id="SSF53659">
    <property type="entry name" value="Isocitrate/Isopropylmalate dehydrogenase-like"/>
    <property type="match status" value="1"/>
</dbReference>
<evidence type="ECO:0000256" key="5">
    <source>
        <dbReference type="ARBA" id="ARBA00022723"/>
    </source>
</evidence>
<dbReference type="Gene3D" id="3.40.50.10750">
    <property type="entry name" value="Isocitrate/Isopropylmalate dehydrogenase-like"/>
    <property type="match status" value="1"/>
</dbReference>
<evidence type="ECO:0000259" key="13">
    <source>
        <dbReference type="SMART" id="SM01274"/>
    </source>
</evidence>
<dbReference type="InterPro" id="IPR037062">
    <property type="entry name" value="Malic_N_dom_sf"/>
</dbReference>
<dbReference type="AlphaFoldDB" id="A0A7K1YBK2"/>
<dbReference type="InterPro" id="IPR012301">
    <property type="entry name" value="Malic_N_dom"/>
</dbReference>
<dbReference type="PROSITE" id="PS00331">
    <property type="entry name" value="MALIC_ENZYMES"/>
    <property type="match status" value="1"/>
</dbReference>
<dbReference type="FunFam" id="3.40.50.10380:FF:000003">
    <property type="entry name" value="NADP-dependent malic enzyme"/>
    <property type="match status" value="1"/>
</dbReference>